<comment type="caution">
    <text evidence="8">The sequence shown here is derived from an EMBL/GenBank/DDBJ whole genome shotgun (WGS) entry which is preliminary data.</text>
</comment>
<keyword evidence="4" id="KW-0663">Pyridoxal phosphate</keyword>
<protein>
    <submittedName>
        <fullName evidence="8">Aminotransferase class I/II-fold pyridoxal phosphate-dependent enzyme</fullName>
    </submittedName>
</protein>
<evidence type="ECO:0000256" key="2">
    <source>
        <dbReference type="ARBA" id="ARBA00010671"/>
    </source>
</evidence>
<evidence type="ECO:0000259" key="6">
    <source>
        <dbReference type="Pfam" id="PF01276"/>
    </source>
</evidence>
<accession>A0ABW3LQI4</accession>
<feature type="domain" description="Orn/Lys/Arg decarboxylase C-terminal" evidence="7">
    <location>
        <begin position="397"/>
        <end position="454"/>
    </location>
</feature>
<dbReference type="InterPro" id="IPR052357">
    <property type="entry name" value="Orn_Lys_Arg_decarboxylase-I"/>
</dbReference>
<sequence length="475" mass="53305">MKYDQQTMPLFEKLKQFRTSEPISFHVPGHKNGTVWPGNALSFYNSILPFDVTELTGMDDLHAPHSVIGEAELLAADFFNVDHTFFMIGGSTIGNLAMILATCQPGEKIIVQRNCHKSVLNGLELSGAKPIFIAPEYESRMDRYTAPSFQTLAYALDAHPDAKAVILTYPDYFGKTFSIKQMVKYAHECNTPVLVDEAHGVHFSLGTPFPTSAIEHGADVVVQSAHKMAPAMTMTAYLHLNSTRIPATRIAHFLQMLQSSSPSYPLMASLDIARSFLANMNPEQVDEVLTSTKQFRQLMQESDLWRVIPMEENDDPLKLTIHINQGLSGEDVAKMFEQEGIYPELTTHNQVLFIHGLAPFKQFSKVKQALKRINERLKMEPNHATIDITKLFTKPIQELVFSYQEMQQRKTKQVKLNNAKGHVAAEAIIPYPPGIPIVLKGERITAIHIELLEHLLGHGVQVQHRNINNGISVFQ</sequence>
<dbReference type="InterPro" id="IPR000310">
    <property type="entry name" value="Orn/Lys/Arg_deCO2ase_major_dom"/>
</dbReference>
<gene>
    <name evidence="8" type="ORF">ACFQ3N_16140</name>
</gene>
<evidence type="ECO:0000256" key="4">
    <source>
        <dbReference type="ARBA" id="ARBA00022898"/>
    </source>
</evidence>
<dbReference type="InterPro" id="IPR015424">
    <property type="entry name" value="PyrdxlP-dep_Trfase"/>
</dbReference>
<dbReference type="CDD" id="cd00615">
    <property type="entry name" value="Orn_deC_like"/>
    <property type="match status" value="1"/>
</dbReference>
<evidence type="ECO:0000256" key="3">
    <source>
        <dbReference type="ARBA" id="ARBA00022793"/>
    </source>
</evidence>
<comment type="similarity">
    <text evidence="2">Belongs to the Orn/Lys/Arg decarboxylase class-I family.</text>
</comment>
<dbReference type="Pfam" id="PF01276">
    <property type="entry name" value="OKR_DC_1"/>
    <property type="match status" value="1"/>
</dbReference>
<dbReference type="EMBL" id="JBHTKJ010000051">
    <property type="protein sequence ID" value="MFD1039907.1"/>
    <property type="molecule type" value="Genomic_DNA"/>
</dbReference>
<dbReference type="RefSeq" id="WP_390363561.1">
    <property type="nucleotide sequence ID" value="NZ_JBHTKJ010000051.1"/>
</dbReference>
<dbReference type="Gene3D" id="3.40.640.10">
    <property type="entry name" value="Type I PLP-dependent aspartate aminotransferase-like (Major domain)"/>
    <property type="match status" value="1"/>
</dbReference>
<comment type="cofactor">
    <cofactor evidence="1">
        <name>pyridoxal 5'-phosphate</name>
        <dbReference type="ChEBI" id="CHEBI:597326"/>
    </cofactor>
</comment>
<keyword evidence="5" id="KW-0456">Lyase</keyword>
<organism evidence="8 9">
    <name type="scientific">Virgibacillus byunsanensis</name>
    <dbReference type="NCBI Taxonomy" id="570945"/>
    <lineage>
        <taxon>Bacteria</taxon>
        <taxon>Bacillati</taxon>
        <taxon>Bacillota</taxon>
        <taxon>Bacilli</taxon>
        <taxon>Bacillales</taxon>
        <taxon>Bacillaceae</taxon>
        <taxon>Virgibacillus</taxon>
    </lineage>
</organism>
<dbReference type="PANTHER" id="PTHR43277:SF3">
    <property type="entry name" value="DECARBOXYLASE, PUTATIVE-RELATED"/>
    <property type="match status" value="1"/>
</dbReference>
<dbReference type="Proteomes" id="UP001597040">
    <property type="component" value="Unassembled WGS sequence"/>
</dbReference>
<reference evidence="9" key="1">
    <citation type="journal article" date="2019" name="Int. J. Syst. Evol. Microbiol.">
        <title>The Global Catalogue of Microorganisms (GCM) 10K type strain sequencing project: providing services to taxonomists for standard genome sequencing and annotation.</title>
        <authorList>
            <consortium name="The Broad Institute Genomics Platform"/>
            <consortium name="The Broad Institute Genome Sequencing Center for Infectious Disease"/>
            <person name="Wu L."/>
            <person name="Ma J."/>
        </authorList>
    </citation>
    <scope>NUCLEOTIDE SEQUENCE [LARGE SCALE GENOMIC DNA]</scope>
    <source>
        <strain evidence="9">CCUG 56754</strain>
    </source>
</reference>
<evidence type="ECO:0000313" key="8">
    <source>
        <dbReference type="EMBL" id="MFD1039907.1"/>
    </source>
</evidence>
<dbReference type="Gene3D" id="3.90.105.10">
    <property type="entry name" value="Molybdopterin biosynthesis moea protein, domain 2"/>
    <property type="match status" value="1"/>
</dbReference>
<name>A0ABW3LQI4_9BACI</name>
<dbReference type="InterPro" id="IPR015421">
    <property type="entry name" value="PyrdxlP-dep_Trfase_major"/>
</dbReference>
<dbReference type="Pfam" id="PF03711">
    <property type="entry name" value="OKR_DC_1_C"/>
    <property type="match status" value="1"/>
</dbReference>
<keyword evidence="9" id="KW-1185">Reference proteome</keyword>
<dbReference type="GO" id="GO:0008483">
    <property type="term" value="F:transaminase activity"/>
    <property type="evidence" value="ECO:0007669"/>
    <property type="project" value="UniProtKB-KW"/>
</dbReference>
<dbReference type="InterPro" id="IPR008286">
    <property type="entry name" value="Prn/Lys/Arg_de-COase_C"/>
</dbReference>
<feature type="domain" description="Orn/Lys/Arg decarboxylases family 1 pyridoxal-P attachment site" evidence="6">
    <location>
        <begin position="9"/>
        <end position="310"/>
    </location>
</feature>
<evidence type="ECO:0000259" key="7">
    <source>
        <dbReference type="Pfam" id="PF03711"/>
    </source>
</evidence>
<keyword evidence="3" id="KW-0210">Decarboxylase</keyword>
<evidence type="ECO:0000256" key="1">
    <source>
        <dbReference type="ARBA" id="ARBA00001933"/>
    </source>
</evidence>
<dbReference type="SUPFAM" id="SSF53383">
    <property type="entry name" value="PLP-dependent transferases"/>
    <property type="match status" value="1"/>
</dbReference>
<keyword evidence="8" id="KW-0032">Aminotransferase</keyword>
<proteinExistence type="inferred from homology"/>
<keyword evidence="8" id="KW-0808">Transferase</keyword>
<evidence type="ECO:0000256" key="5">
    <source>
        <dbReference type="ARBA" id="ARBA00023239"/>
    </source>
</evidence>
<evidence type="ECO:0000313" key="9">
    <source>
        <dbReference type="Proteomes" id="UP001597040"/>
    </source>
</evidence>
<dbReference type="PANTHER" id="PTHR43277">
    <property type="entry name" value="ARGININE DECARBOXYLASE"/>
    <property type="match status" value="1"/>
</dbReference>